<dbReference type="Gene3D" id="3.40.50.1820">
    <property type="entry name" value="alpha/beta hydrolase"/>
    <property type="match status" value="1"/>
</dbReference>
<dbReference type="Pfam" id="PF12146">
    <property type="entry name" value="Hydrolase_4"/>
    <property type="match status" value="1"/>
</dbReference>
<dbReference type="InterPro" id="IPR022742">
    <property type="entry name" value="Hydrolase_4"/>
</dbReference>
<evidence type="ECO:0000313" key="3">
    <source>
        <dbReference type="Proteomes" id="UP001302494"/>
    </source>
</evidence>
<protein>
    <submittedName>
        <fullName evidence="2">Alpha/beta hydrolase</fullName>
    </submittedName>
</protein>
<gene>
    <name evidence="2" type="ORF">PQG83_19280</name>
</gene>
<organism evidence="2 3">
    <name type="scientific">Candidatus Nitrospira neomarina</name>
    <dbReference type="NCBI Taxonomy" id="3020899"/>
    <lineage>
        <taxon>Bacteria</taxon>
        <taxon>Pseudomonadati</taxon>
        <taxon>Nitrospirota</taxon>
        <taxon>Nitrospiria</taxon>
        <taxon>Nitrospirales</taxon>
        <taxon>Nitrospiraceae</taxon>
        <taxon>Nitrospira</taxon>
    </lineage>
</organism>
<feature type="domain" description="Serine aminopeptidase S33" evidence="1">
    <location>
        <begin position="89"/>
        <end position="258"/>
    </location>
</feature>
<dbReference type="InterPro" id="IPR029058">
    <property type="entry name" value="AB_hydrolase_fold"/>
</dbReference>
<reference evidence="2 3" key="1">
    <citation type="submission" date="2023-01" db="EMBL/GenBank/DDBJ databases">
        <title>Cultivation and genomic characterization of new, ubiquitous marine nitrite-oxidizing bacteria from the Nitrospirales.</title>
        <authorList>
            <person name="Mueller A.J."/>
            <person name="Daebeler A."/>
            <person name="Herbold C.W."/>
            <person name="Kirkegaard R.H."/>
            <person name="Daims H."/>
        </authorList>
    </citation>
    <scope>NUCLEOTIDE SEQUENCE [LARGE SCALE GENOMIC DNA]</scope>
    <source>
        <strain evidence="2 3">DK</strain>
    </source>
</reference>
<dbReference type="Proteomes" id="UP001302494">
    <property type="component" value="Chromosome"/>
</dbReference>
<dbReference type="EMBL" id="CP116968">
    <property type="protein sequence ID" value="WNM61862.1"/>
    <property type="molecule type" value="Genomic_DNA"/>
</dbReference>
<proteinExistence type="predicted"/>
<evidence type="ECO:0000259" key="1">
    <source>
        <dbReference type="Pfam" id="PF12146"/>
    </source>
</evidence>
<name>A0AA96GJ21_9BACT</name>
<accession>A0AA96GJ21</accession>
<sequence>MKVDSWSGTIISIPFQNHNIDGLYYHLVTHDEHVRNKPVLLRLHGLLGNLLDETEHDLPYILAKCGYSSITINTIMANLGLFFGFGIFDDAMPQIHAACTYLRQMGFQKIIIAGHGLGGAMAIRYGALQQQQFPSPDIQGIIAIATAYSLPDTIRKRWTRFGSQPSYREVYEKAKTLYDPQPGHDRSDDETIVVKRAHGPTRRPEHSEIYTLKTWWALAGPEADGPKAYQHIGNIKVPILLVHGKYDEMIDSQECDALGNVARTAGNPDVTMLQLEAGHDLSGKHEDLGQGVVKWIQERFE</sequence>
<keyword evidence="3" id="KW-1185">Reference proteome</keyword>
<dbReference type="AlphaFoldDB" id="A0AA96GJ21"/>
<dbReference type="KEGG" id="nneo:PQG83_19280"/>
<evidence type="ECO:0000313" key="2">
    <source>
        <dbReference type="EMBL" id="WNM61862.1"/>
    </source>
</evidence>
<dbReference type="SUPFAM" id="SSF53474">
    <property type="entry name" value="alpha/beta-Hydrolases"/>
    <property type="match status" value="1"/>
</dbReference>
<dbReference type="GO" id="GO:0016787">
    <property type="term" value="F:hydrolase activity"/>
    <property type="evidence" value="ECO:0007669"/>
    <property type="project" value="UniProtKB-KW"/>
</dbReference>
<keyword evidence="2" id="KW-0378">Hydrolase</keyword>
<dbReference type="RefSeq" id="WP_312744492.1">
    <property type="nucleotide sequence ID" value="NZ_CP116968.1"/>
</dbReference>